<dbReference type="PANTHER" id="PTHR22894">
    <property type="entry name" value="RING-TYPE DOMAIN-CONTAINING PROTEIN"/>
    <property type="match status" value="1"/>
</dbReference>
<evidence type="ECO:0000256" key="3">
    <source>
        <dbReference type="ARBA" id="ARBA00022833"/>
    </source>
</evidence>
<dbReference type="InterPro" id="IPR001841">
    <property type="entry name" value="Znf_RING"/>
</dbReference>
<proteinExistence type="predicted"/>
<dbReference type="Pfam" id="PF13920">
    <property type="entry name" value="zf-C3HC4_3"/>
    <property type="match status" value="1"/>
</dbReference>
<keyword evidence="5" id="KW-0812">Transmembrane</keyword>
<name>A0AAV2NXF1_9HYME</name>
<evidence type="ECO:0000256" key="2">
    <source>
        <dbReference type="ARBA" id="ARBA00022771"/>
    </source>
</evidence>
<dbReference type="GO" id="GO:0061630">
    <property type="term" value="F:ubiquitin protein ligase activity"/>
    <property type="evidence" value="ECO:0007669"/>
    <property type="project" value="InterPro"/>
</dbReference>
<feature type="transmembrane region" description="Helical" evidence="5">
    <location>
        <begin position="196"/>
        <end position="218"/>
    </location>
</feature>
<dbReference type="Gene3D" id="3.30.40.10">
    <property type="entry name" value="Zinc/RING finger domain, C3HC4 (zinc finger)"/>
    <property type="match status" value="1"/>
</dbReference>
<dbReference type="PANTHER" id="PTHR22894:SF5">
    <property type="entry name" value="RING-TYPE DOMAIN-CONTAINING PROTEIN"/>
    <property type="match status" value="1"/>
</dbReference>
<dbReference type="AlphaFoldDB" id="A0AAV2NXF1"/>
<dbReference type="InterPro" id="IPR038896">
    <property type="entry name" value="RNF170"/>
</dbReference>
<protein>
    <recommendedName>
        <fullName evidence="6">RING-type domain-containing protein</fullName>
    </recommendedName>
</protein>
<evidence type="ECO:0000313" key="8">
    <source>
        <dbReference type="Proteomes" id="UP001497644"/>
    </source>
</evidence>
<dbReference type="SMART" id="SM00184">
    <property type="entry name" value="RING"/>
    <property type="match status" value="1"/>
</dbReference>
<organism evidence="7 8">
    <name type="scientific">Lasius platythorax</name>
    <dbReference type="NCBI Taxonomy" id="488582"/>
    <lineage>
        <taxon>Eukaryota</taxon>
        <taxon>Metazoa</taxon>
        <taxon>Ecdysozoa</taxon>
        <taxon>Arthropoda</taxon>
        <taxon>Hexapoda</taxon>
        <taxon>Insecta</taxon>
        <taxon>Pterygota</taxon>
        <taxon>Neoptera</taxon>
        <taxon>Endopterygota</taxon>
        <taxon>Hymenoptera</taxon>
        <taxon>Apocrita</taxon>
        <taxon>Aculeata</taxon>
        <taxon>Formicoidea</taxon>
        <taxon>Formicidae</taxon>
        <taxon>Formicinae</taxon>
        <taxon>Lasius</taxon>
        <taxon>Lasius</taxon>
    </lineage>
</organism>
<keyword evidence="8" id="KW-1185">Reference proteome</keyword>
<evidence type="ECO:0000259" key="6">
    <source>
        <dbReference type="PROSITE" id="PS50089"/>
    </source>
</evidence>
<evidence type="ECO:0000256" key="4">
    <source>
        <dbReference type="PROSITE-ProRule" id="PRU00175"/>
    </source>
</evidence>
<feature type="domain" description="RING-type" evidence="6">
    <location>
        <begin position="101"/>
        <end position="144"/>
    </location>
</feature>
<evidence type="ECO:0000313" key="7">
    <source>
        <dbReference type="EMBL" id="CAL1684983.1"/>
    </source>
</evidence>
<sequence length="222" mass="24761">MNFTGQYKARTLAFIMPPSDGPTSGWKGYALRITVLAVGFGICVLLFRRKGSFGRRWRNLRRNQNRRTRTELDDSSANSSTEIKELTSDDRSIVTYNGEVCPICLNAPKIGVKAPCGHLLCAECLASYCDVRIAPAPPPCPLCRAPLNSVALACDFAILGPTMLDPNTIMVQDWIREYNNHRGSMMSVRPFLTTRLALFFNILTFFLIVGLIATRLPIFPEI</sequence>
<keyword evidence="5" id="KW-1133">Transmembrane helix</keyword>
<dbReference type="SUPFAM" id="SSF57850">
    <property type="entry name" value="RING/U-box"/>
    <property type="match status" value="1"/>
</dbReference>
<gene>
    <name evidence="7" type="ORF">LPLAT_LOCUS10482</name>
</gene>
<reference evidence="7" key="1">
    <citation type="submission" date="2024-04" db="EMBL/GenBank/DDBJ databases">
        <authorList>
            <consortium name="Molecular Ecology Group"/>
        </authorList>
    </citation>
    <scope>NUCLEOTIDE SEQUENCE</scope>
</reference>
<keyword evidence="1" id="KW-0479">Metal-binding</keyword>
<dbReference type="Proteomes" id="UP001497644">
    <property type="component" value="Chromosome 5"/>
</dbReference>
<dbReference type="GO" id="GO:0008270">
    <property type="term" value="F:zinc ion binding"/>
    <property type="evidence" value="ECO:0007669"/>
    <property type="project" value="UniProtKB-KW"/>
</dbReference>
<dbReference type="EMBL" id="OZ034828">
    <property type="protein sequence ID" value="CAL1684983.1"/>
    <property type="molecule type" value="Genomic_DNA"/>
</dbReference>
<keyword evidence="5" id="KW-0472">Membrane</keyword>
<accession>A0AAV2NXF1</accession>
<dbReference type="PROSITE" id="PS50089">
    <property type="entry name" value="ZF_RING_2"/>
    <property type="match status" value="1"/>
</dbReference>
<keyword evidence="3" id="KW-0862">Zinc</keyword>
<evidence type="ECO:0000256" key="5">
    <source>
        <dbReference type="SAM" id="Phobius"/>
    </source>
</evidence>
<dbReference type="InterPro" id="IPR013083">
    <property type="entry name" value="Znf_RING/FYVE/PHD"/>
</dbReference>
<dbReference type="PROSITE" id="PS00518">
    <property type="entry name" value="ZF_RING_1"/>
    <property type="match status" value="1"/>
</dbReference>
<keyword evidence="2 4" id="KW-0863">Zinc-finger</keyword>
<dbReference type="InterPro" id="IPR017907">
    <property type="entry name" value="Znf_RING_CS"/>
</dbReference>
<feature type="transmembrane region" description="Helical" evidence="5">
    <location>
        <begin position="29"/>
        <end position="47"/>
    </location>
</feature>
<evidence type="ECO:0000256" key="1">
    <source>
        <dbReference type="ARBA" id="ARBA00022723"/>
    </source>
</evidence>